<evidence type="ECO:0000256" key="2">
    <source>
        <dbReference type="ARBA" id="ARBA00005417"/>
    </source>
</evidence>
<keyword evidence="3" id="KW-0813">Transport</keyword>
<accession>A0A7X2T0K5</accession>
<keyword evidence="6 10" id="KW-0067">ATP-binding</keyword>
<dbReference type="NCBIfam" id="NF010167">
    <property type="entry name" value="PRK13648.1"/>
    <property type="match status" value="2"/>
</dbReference>
<organism evidence="10 11">
    <name type="scientific">Inconstantimicrobium porci</name>
    <dbReference type="NCBI Taxonomy" id="2652291"/>
    <lineage>
        <taxon>Bacteria</taxon>
        <taxon>Bacillati</taxon>
        <taxon>Bacillota</taxon>
        <taxon>Clostridia</taxon>
        <taxon>Eubacteriales</taxon>
        <taxon>Clostridiaceae</taxon>
        <taxon>Inconstantimicrobium</taxon>
    </lineage>
</organism>
<evidence type="ECO:0000256" key="4">
    <source>
        <dbReference type="ARBA" id="ARBA00022475"/>
    </source>
</evidence>
<evidence type="ECO:0000256" key="6">
    <source>
        <dbReference type="ARBA" id="ARBA00022840"/>
    </source>
</evidence>
<keyword evidence="11" id="KW-1185">Reference proteome</keyword>
<evidence type="ECO:0000256" key="8">
    <source>
        <dbReference type="ARBA" id="ARBA00023136"/>
    </source>
</evidence>
<keyword evidence="5" id="KW-0547">Nucleotide-binding</keyword>
<sequence length="552" mass="62888">MSIVNIKGLNYTYPDEDEPALKDINLKADKGEILLVLGTSGSGKSTLLKAITGAVPNFYGGIIEGYIYINEKSVKTISHRERAHMISAVFQDPEKQIVMNTVHKEIAFSLENIGVPEKQIKRRVFESLQFLNILDLTYKKTDELSGGEKQKVELAACIAMNSEIIVLDEPTSQLDPQSAEELIYLVKKISSELGKTIIVAEQRVDKWFDAAEKIMVLEEGSIVFYGDRTEFYNTDFIDFMPQYLRIAKELKFDSAMDFQSVRKKLENHDIFFSDCIAADCNENDDTEKSSSIFNMFKRKKEENEYLKLKNVSVAYHSNIALNEININFEKNKFYTILGENGAGKSTLLKSIVKLVPYKGSITYIGRSLQKINSYDIAKVIGYVSQNPNDYISKDTVYEEIKFTLDNFKIDDSSRIESILKDFKIYQYKDKNPRDLSGGEKQRLAIASVLVMNPEILLLDEPTRGLDYSNKKELGHMLRKFVDSGRTLIMITHDIDFAADFSDDILLLINGELVQYGNKREVLKEGMYYTSTVHKLAGYRDVYTLDELKGCIK</sequence>
<gene>
    <name evidence="10" type="ORF">FYJ33_04165</name>
</gene>
<keyword evidence="8" id="KW-0472">Membrane</keyword>
<dbReference type="EMBL" id="VULX01000003">
    <property type="protein sequence ID" value="MSR90629.1"/>
    <property type="molecule type" value="Genomic_DNA"/>
</dbReference>
<dbReference type="RefSeq" id="WP_154530510.1">
    <property type="nucleotide sequence ID" value="NZ_VULX01000003.1"/>
</dbReference>
<keyword evidence="4" id="KW-1003">Cell membrane</keyword>
<reference evidence="10 11" key="1">
    <citation type="submission" date="2019-08" db="EMBL/GenBank/DDBJ databases">
        <title>In-depth cultivation of the pig gut microbiome towards novel bacterial diversity and tailored functional studies.</title>
        <authorList>
            <person name="Wylensek D."/>
            <person name="Hitch T.C.A."/>
            <person name="Clavel T."/>
        </authorList>
    </citation>
    <scope>NUCLEOTIDE SEQUENCE [LARGE SCALE GENOMIC DNA]</scope>
    <source>
        <strain evidence="10 11">WCA-383-APC-5B</strain>
    </source>
</reference>
<comment type="similarity">
    <text evidence="2">Belongs to the ABC transporter superfamily.</text>
</comment>
<dbReference type="Gene3D" id="3.40.50.300">
    <property type="entry name" value="P-loop containing nucleotide triphosphate hydrolases"/>
    <property type="match status" value="2"/>
</dbReference>
<feature type="domain" description="ABC transporter" evidence="9">
    <location>
        <begin position="4"/>
        <end position="244"/>
    </location>
</feature>
<comment type="caution">
    <text evidence="10">The sequence shown here is derived from an EMBL/GenBank/DDBJ whole genome shotgun (WGS) entry which is preliminary data.</text>
</comment>
<feature type="domain" description="ABC transporter" evidence="9">
    <location>
        <begin position="306"/>
        <end position="534"/>
    </location>
</feature>
<dbReference type="InterPro" id="IPR050095">
    <property type="entry name" value="ECF_ABC_transporter_ATP-bd"/>
</dbReference>
<dbReference type="InterPro" id="IPR015856">
    <property type="entry name" value="ABC_transpr_CbiO/EcfA_su"/>
</dbReference>
<evidence type="ECO:0000256" key="7">
    <source>
        <dbReference type="ARBA" id="ARBA00022967"/>
    </source>
</evidence>
<dbReference type="Proteomes" id="UP000460287">
    <property type="component" value="Unassembled WGS sequence"/>
</dbReference>
<proteinExistence type="inferred from homology"/>
<evidence type="ECO:0000256" key="1">
    <source>
        <dbReference type="ARBA" id="ARBA00004202"/>
    </source>
</evidence>
<comment type="subcellular location">
    <subcellularLocation>
        <location evidence="1">Cell membrane</location>
        <topology evidence="1">Peripheral membrane protein</topology>
    </subcellularLocation>
</comment>
<dbReference type="GO" id="GO:0043190">
    <property type="term" value="C:ATP-binding cassette (ABC) transporter complex"/>
    <property type="evidence" value="ECO:0007669"/>
    <property type="project" value="TreeGrafter"/>
</dbReference>
<evidence type="ECO:0000256" key="5">
    <source>
        <dbReference type="ARBA" id="ARBA00022741"/>
    </source>
</evidence>
<dbReference type="InterPro" id="IPR003439">
    <property type="entry name" value="ABC_transporter-like_ATP-bd"/>
</dbReference>
<evidence type="ECO:0000256" key="3">
    <source>
        <dbReference type="ARBA" id="ARBA00022448"/>
    </source>
</evidence>
<dbReference type="AlphaFoldDB" id="A0A7X2T0K5"/>
<dbReference type="InterPro" id="IPR027417">
    <property type="entry name" value="P-loop_NTPase"/>
</dbReference>
<dbReference type="PANTHER" id="PTHR43553:SF27">
    <property type="entry name" value="ENERGY-COUPLING FACTOR TRANSPORTER ATP-BINDING PROTEIN ECFA2"/>
    <property type="match status" value="1"/>
</dbReference>
<dbReference type="PROSITE" id="PS00211">
    <property type="entry name" value="ABC_TRANSPORTER_1"/>
    <property type="match status" value="2"/>
</dbReference>
<dbReference type="GO" id="GO:0016887">
    <property type="term" value="F:ATP hydrolysis activity"/>
    <property type="evidence" value="ECO:0007669"/>
    <property type="project" value="InterPro"/>
</dbReference>
<dbReference type="GO" id="GO:0042626">
    <property type="term" value="F:ATPase-coupled transmembrane transporter activity"/>
    <property type="evidence" value="ECO:0007669"/>
    <property type="project" value="TreeGrafter"/>
</dbReference>
<dbReference type="GO" id="GO:0005524">
    <property type="term" value="F:ATP binding"/>
    <property type="evidence" value="ECO:0007669"/>
    <property type="project" value="UniProtKB-KW"/>
</dbReference>
<evidence type="ECO:0000259" key="9">
    <source>
        <dbReference type="PROSITE" id="PS50893"/>
    </source>
</evidence>
<evidence type="ECO:0000313" key="10">
    <source>
        <dbReference type="EMBL" id="MSR90629.1"/>
    </source>
</evidence>
<dbReference type="SUPFAM" id="SSF52540">
    <property type="entry name" value="P-loop containing nucleoside triphosphate hydrolases"/>
    <property type="match status" value="2"/>
</dbReference>
<dbReference type="CDD" id="cd03225">
    <property type="entry name" value="ABC_cobalt_CbiO_domain1"/>
    <property type="match status" value="2"/>
</dbReference>
<dbReference type="InterPro" id="IPR003593">
    <property type="entry name" value="AAA+_ATPase"/>
</dbReference>
<dbReference type="PANTHER" id="PTHR43553">
    <property type="entry name" value="HEAVY METAL TRANSPORTER"/>
    <property type="match status" value="1"/>
</dbReference>
<dbReference type="SMART" id="SM00382">
    <property type="entry name" value="AAA"/>
    <property type="match status" value="2"/>
</dbReference>
<dbReference type="PROSITE" id="PS50893">
    <property type="entry name" value="ABC_TRANSPORTER_2"/>
    <property type="match status" value="2"/>
</dbReference>
<dbReference type="Pfam" id="PF00005">
    <property type="entry name" value="ABC_tran"/>
    <property type="match status" value="2"/>
</dbReference>
<protein>
    <submittedName>
        <fullName evidence="10">ABC transporter ATP-binding protein</fullName>
    </submittedName>
</protein>
<evidence type="ECO:0000313" key="11">
    <source>
        <dbReference type="Proteomes" id="UP000460287"/>
    </source>
</evidence>
<keyword evidence="7" id="KW-1278">Translocase</keyword>
<name>A0A7X2T0K5_9CLOT</name>
<dbReference type="InterPro" id="IPR017871">
    <property type="entry name" value="ABC_transporter-like_CS"/>
</dbReference>